<feature type="domain" description="Glycoside hydrolase family 57 N-terminal" evidence="3">
    <location>
        <begin position="23"/>
        <end position="145"/>
    </location>
</feature>
<evidence type="ECO:0000313" key="4">
    <source>
        <dbReference type="EMBL" id="OGC35136.1"/>
    </source>
</evidence>
<reference evidence="4 5" key="1">
    <citation type="journal article" date="2016" name="Nat. Commun.">
        <title>Thousands of microbial genomes shed light on interconnected biogeochemical processes in an aquifer system.</title>
        <authorList>
            <person name="Anantharaman K."/>
            <person name="Brown C.T."/>
            <person name="Hug L.A."/>
            <person name="Sharon I."/>
            <person name="Castelle C.J."/>
            <person name="Probst A.J."/>
            <person name="Thomas B.C."/>
            <person name="Singh A."/>
            <person name="Wilkins M.J."/>
            <person name="Karaoz U."/>
            <person name="Brodie E.L."/>
            <person name="Williams K.H."/>
            <person name="Hubbard S.S."/>
            <person name="Banfield J.F."/>
        </authorList>
    </citation>
    <scope>NUCLEOTIDE SEQUENCE [LARGE SCALE GENOMIC DNA]</scope>
</reference>
<keyword evidence="2" id="KW-0119">Carbohydrate metabolism</keyword>
<gene>
    <name evidence="4" type="ORF">A2462_06250</name>
</gene>
<dbReference type="SUPFAM" id="SSF88713">
    <property type="entry name" value="Glycoside hydrolase/deacetylase"/>
    <property type="match status" value="1"/>
</dbReference>
<dbReference type="EMBL" id="MEUI01000008">
    <property type="protein sequence ID" value="OGC35136.1"/>
    <property type="molecule type" value="Genomic_DNA"/>
</dbReference>
<comment type="similarity">
    <text evidence="1">Belongs to the glycosyl hydrolase 57 family.</text>
</comment>
<dbReference type="InterPro" id="IPR004300">
    <property type="entry name" value="Glyco_hydro_57_N"/>
</dbReference>
<evidence type="ECO:0000256" key="2">
    <source>
        <dbReference type="ARBA" id="ARBA00023277"/>
    </source>
</evidence>
<dbReference type="Gene3D" id="3.20.110.20">
    <property type="match status" value="1"/>
</dbReference>
<accession>A0A1F4TR45</accession>
<name>A0A1F4TR45_UNCSA</name>
<dbReference type="InterPro" id="IPR052046">
    <property type="entry name" value="GH57_Enzymes"/>
</dbReference>
<evidence type="ECO:0000256" key="1">
    <source>
        <dbReference type="ARBA" id="ARBA00006821"/>
    </source>
</evidence>
<dbReference type="GO" id="GO:0005975">
    <property type="term" value="P:carbohydrate metabolic process"/>
    <property type="evidence" value="ECO:0007669"/>
    <property type="project" value="InterPro"/>
</dbReference>
<evidence type="ECO:0000259" key="3">
    <source>
        <dbReference type="Pfam" id="PF03065"/>
    </source>
</evidence>
<dbReference type="PANTHER" id="PTHR36306:SF1">
    <property type="entry name" value="ALPHA-AMYLASE-RELATED"/>
    <property type="match status" value="1"/>
</dbReference>
<organism evidence="4 5">
    <name type="scientific">candidate division WOR-1 bacterium RIFOXYC2_FULL_41_25</name>
    <dbReference type="NCBI Taxonomy" id="1802586"/>
    <lineage>
        <taxon>Bacteria</taxon>
        <taxon>Bacillati</taxon>
        <taxon>Saganbacteria</taxon>
    </lineage>
</organism>
<dbReference type="InterPro" id="IPR011330">
    <property type="entry name" value="Glyco_hydro/deAcase_b/a-brl"/>
</dbReference>
<dbReference type="Pfam" id="PF03065">
    <property type="entry name" value="Glyco_hydro_57"/>
    <property type="match status" value="1"/>
</dbReference>
<dbReference type="PANTHER" id="PTHR36306">
    <property type="entry name" value="ALPHA-AMYLASE-RELATED-RELATED"/>
    <property type="match status" value="1"/>
</dbReference>
<evidence type="ECO:0000313" key="5">
    <source>
        <dbReference type="Proteomes" id="UP000177309"/>
    </source>
</evidence>
<comment type="caution">
    <text evidence="4">The sequence shown here is derived from an EMBL/GenBank/DDBJ whole genome shotgun (WGS) entry which is preliminary data.</text>
</comment>
<dbReference type="AlphaFoldDB" id="A0A1F4TR45"/>
<dbReference type="CDD" id="cd10794">
    <property type="entry name" value="GH57N_PfGalA_like"/>
    <property type="match status" value="1"/>
</dbReference>
<protein>
    <recommendedName>
        <fullName evidence="3">Glycoside hydrolase family 57 N-terminal domain-containing protein</fullName>
    </recommendedName>
</protein>
<sequence length="660" mass="76551">MLNLYSFFHLNLMYSSIPLDKRKTVINNCYWPLLRLCEELDVPLGLEVTGLTLEKINELDPEWIKKLKELIKQNKCELIGSGYAQVIGPLVPAKVNDWNQKLGLKVYKDLLGVEPAIALVSEMAYSVGIVEHYLNHGYKAIIMEWNNPRRCHPEWENEWRYHPQMVKSLAGGEIAVVWADSIAFQKFQRYAHGEYCWAEYYEYLTSHLSEKERFFSLYSNDVEIFDFRPGRYHTEALLGTKKEWQRIFALFEKLGADSNFSLVLPSQILFSLGHEFAGNVIRLESAQQPIPVKKQEKYNINRWALTGRADLEINTKCFEIYATLERLKNTTAQDWQELCYLWSSDFRTHIGEKRWQKYQERLDCCYKKVVKPRPLSLATQILSVKQMDKAAFQYHEDDRWLIVESKTIKCIFNKLKGLAIDKLWFKNVFSKPLLGTLPHGYYDDISFGADFFSGHLIIEKEGQHKITDLVCCQPLIVQETNQVLRISFSHDFNGGIIKKEYQYCADTEELKINTELVLLQGRKRRIIHPLNLTFLPTGFERESVFFATHNGGNELEVFPLEDQLINHAQSLSALISAKHGLGATQGLVVVGDRQKQLLISHDQSESALIPSVYYVPMGGDQYFLRLQYSAQELDETFVENDKEQRIISKYILRPVGNLKK</sequence>
<dbReference type="Proteomes" id="UP000177309">
    <property type="component" value="Unassembled WGS sequence"/>
</dbReference>
<proteinExistence type="inferred from homology"/>
<dbReference type="GO" id="GO:0003824">
    <property type="term" value="F:catalytic activity"/>
    <property type="evidence" value="ECO:0007669"/>
    <property type="project" value="InterPro"/>
</dbReference>